<evidence type="ECO:0000313" key="1">
    <source>
        <dbReference type="EMBL" id="MBY8889226.1"/>
    </source>
</evidence>
<reference evidence="1 2" key="1">
    <citation type="submission" date="2021-08" db="EMBL/GenBank/DDBJ databases">
        <title>Streptomyces sp. PTM05 isolated from lichen.</title>
        <authorList>
            <person name="Somphong A."/>
            <person name="Phongsopitanun W."/>
            <person name="Tanasupawat S."/>
        </authorList>
    </citation>
    <scope>NUCLEOTIDE SEQUENCE [LARGE SCALE GENOMIC DNA]</scope>
    <source>
        <strain evidence="1 2">Ptm05</strain>
    </source>
</reference>
<accession>A0ABS7R1B0</accession>
<proteinExistence type="predicted"/>
<keyword evidence="2" id="KW-1185">Reference proteome</keyword>
<dbReference type="EMBL" id="JAINVZ010000038">
    <property type="protein sequence ID" value="MBY8889226.1"/>
    <property type="molecule type" value="Genomic_DNA"/>
</dbReference>
<comment type="caution">
    <text evidence="1">The sequence shown here is derived from an EMBL/GenBank/DDBJ whole genome shotgun (WGS) entry which is preliminary data.</text>
</comment>
<sequence>MVHAVEGLGGWARWLGPVAYGPSRALGWAGAHEWLPAAVAAFAAAGCAAFEAWRRRRAQEALEGRFTVELVPARSFDPAPAEVGWFTRQVASVRAAAGPVPQRAAGTRVRLVCVDGQMRYQLEGPARAASVLRMPGYQGVEVVTADARTHCPPRIRFKGAPPVAGGRRSGGGR</sequence>
<dbReference type="RefSeq" id="WP_222982370.1">
    <property type="nucleotide sequence ID" value="NZ_JAINVZ010000038.1"/>
</dbReference>
<protein>
    <submittedName>
        <fullName evidence="1">Uncharacterized protein</fullName>
    </submittedName>
</protein>
<name>A0ABS7R1B0_9ACTN</name>
<organism evidence="1 2">
    <name type="scientific">Streptantibioticus parmotrematis</name>
    <dbReference type="NCBI Taxonomy" id="2873249"/>
    <lineage>
        <taxon>Bacteria</taxon>
        <taxon>Bacillati</taxon>
        <taxon>Actinomycetota</taxon>
        <taxon>Actinomycetes</taxon>
        <taxon>Kitasatosporales</taxon>
        <taxon>Streptomycetaceae</taxon>
        <taxon>Streptantibioticus</taxon>
    </lineage>
</organism>
<evidence type="ECO:0000313" key="2">
    <source>
        <dbReference type="Proteomes" id="UP001198565"/>
    </source>
</evidence>
<gene>
    <name evidence="1" type="ORF">K7472_30920</name>
</gene>
<dbReference type="Proteomes" id="UP001198565">
    <property type="component" value="Unassembled WGS sequence"/>
</dbReference>